<keyword evidence="3" id="KW-1185">Reference proteome</keyword>
<name>A0A364MUB4_STELY</name>
<dbReference type="EMBL" id="QGDH01000169">
    <property type="protein sequence ID" value="RAR03876.1"/>
    <property type="molecule type" value="Genomic_DNA"/>
</dbReference>
<dbReference type="Proteomes" id="UP000249619">
    <property type="component" value="Unassembled WGS sequence"/>
</dbReference>
<feature type="region of interest" description="Disordered" evidence="1">
    <location>
        <begin position="69"/>
        <end position="92"/>
    </location>
</feature>
<reference evidence="3" key="1">
    <citation type="submission" date="2018-05" db="EMBL/GenBank/DDBJ databases">
        <title>Draft genome sequence of Stemphylium lycopersici strain CIDEFI 213.</title>
        <authorList>
            <person name="Medina R."/>
            <person name="Franco M.E.E."/>
            <person name="Lucentini C.G."/>
            <person name="Saparrat M.C.N."/>
            <person name="Balatti P.A."/>
        </authorList>
    </citation>
    <scope>NUCLEOTIDE SEQUENCE [LARGE SCALE GENOMIC DNA]</scope>
    <source>
        <strain evidence="3">CIDEFI 213</strain>
    </source>
</reference>
<evidence type="ECO:0000256" key="1">
    <source>
        <dbReference type="SAM" id="MobiDB-lite"/>
    </source>
</evidence>
<protein>
    <submittedName>
        <fullName evidence="2">Uncharacterized protein</fullName>
    </submittedName>
</protein>
<evidence type="ECO:0000313" key="3">
    <source>
        <dbReference type="Proteomes" id="UP000249619"/>
    </source>
</evidence>
<proteinExistence type="predicted"/>
<evidence type="ECO:0000313" key="2">
    <source>
        <dbReference type="EMBL" id="RAR03876.1"/>
    </source>
</evidence>
<comment type="caution">
    <text evidence="2">The sequence shown here is derived from an EMBL/GenBank/DDBJ whole genome shotgun (WGS) entry which is preliminary data.</text>
</comment>
<sequence>MASNSLRRVYQQYKDDIDVVASWPVQSSFSRELEAAGRAVNQASDALHAFFLTVIERVRDSLRPLLNTDTMNMNKVNNDLPTGTANAECTLQ</sequence>
<accession>A0A364MUB4</accession>
<dbReference type="AlphaFoldDB" id="A0A364MUB4"/>
<gene>
    <name evidence="2" type="ORF">DDE83_008064</name>
</gene>
<organism evidence="2 3">
    <name type="scientific">Stemphylium lycopersici</name>
    <name type="common">Tomato gray leaf spot disease fungus</name>
    <name type="synonym">Thyrospora lycopersici</name>
    <dbReference type="NCBI Taxonomy" id="183478"/>
    <lineage>
        <taxon>Eukaryota</taxon>
        <taxon>Fungi</taxon>
        <taxon>Dikarya</taxon>
        <taxon>Ascomycota</taxon>
        <taxon>Pezizomycotina</taxon>
        <taxon>Dothideomycetes</taxon>
        <taxon>Pleosporomycetidae</taxon>
        <taxon>Pleosporales</taxon>
        <taxon>Pleosporineae</taxon>
        <taxon>Pleosporaceae</taxon>
        <taxon>Stemphylium</taxon>
    </lineage>
</organism>